<name>A0A8J6I1L7_9FIRM</name>
<keyword evidence="3" id="KW-1185">Reference proteome</keyword>
<dbReference type="AlphaFoldDB" id="A0A8J6I1L7"/>
<evidence type="ECO:0000256" key="1">
    <source>
        <dbReference type="SAM" id="SignalP"/>
    </source>
</evidence>
<sequence>MTAMKRGKFSFVCLMVLVFLLGSGQSVAAKGLFGGSDFINTPTNRVLSSGTYTIGAYVGEEKWGRIQVDFGLVTDFEVGAAIDMSRHDNEVSARFKYRLIPETKNSFGLALGIQDIGKEIFSPYVVIGHVISPYDLRWNFGLGGGQLGGIFFGLSKVINPKEFPQVTLIGEYDAYDLNLGAKILLNKNFHLDVAVIDMDQFVVGITITP</sequence>
<comment type="caution">
    <text evidence="2">The sequence shown here is derived from an EMBL/GenBank/DDBJ whole genome shotgun (WGS) entry which is preliminary data.</text>
</comment>
<dbReference type="Proteomes" id="UP000657177">
    <property type="component" value="Unassembled WGS sequence"/>
</dbReference>
<gene>
    <name evidence="2" type="ORF">G5B42_11045</name>
</gene>
<feature type="chain" id="PRO_5035165854" evidence="1">
    <location>
        <begin position="29"/>
        <end position="209"/>
    </location>
</feature>
<dbReference type="EMBL" id="JAAKDE010000045">
    <property type="protein sequence ID" value="MBA2134065.1"/>
    <property type="molecule type" value="Genomic_DNA"/>
</dbReference>
<feature type="signal peptide" evidence="1">
    <location>
        <begin position="1"/>
        <end position="28"/>
    </location>
</feature>
<protein>
    <submittedName>
        <fullName evidence="2">YjbH domain-containing protein</fullName>
    </submittedName>
</protein>
<proteinExistence type="predicted"/>
<accession>A0A8J6I1L7</accession>
<reference evidence="2" key="1">
    <citation type="submission" date="2020-06" db="EMBL/GenBank/DDBJ databases">
        <title>Novel chitinolytic bacterium.</title>
        <authorList>
            <person name="Ungkulpasvich U."/>
            <person name="Kosugi A."/>
            <person name="Uke A."/>
        </authorList>
    </citation>
    <scope>NUCLEOTIDE SEQUENCE</scope>
    <source>
        <strain evidence="2">UUS1-1</strain>
    </source>
</reference>
<keyword evidence="1" id="KW-0732">Signal</keyword>
<evidence type="ECO:0000313" key="3">
    <source>
        <dbReference type="Proteomes" id="UP000657177"/>
    </source>
</evidence>
<evidence type="ECO:0000313" key="2">
    <source>
        <dbReference type="EMBL" id="MBA2134065.1"/>
    </source>
</evidence>
<organism evidence="2 3">
    <name type="scientific">Capillibacterium thermochitinicola</name>
    <dbReference type="NCBI Taxonomy" id="2699427"/>
    <lineage>
        <taxon>Bacteria</taxon>
        <taxon>Bacillati</taxon>
        <taxon>Bacillota</taxon>
        <taxon>Capillibacterium</taxon>
    </lineage>
</organism>